<evidence type="ECO:0000256" key="8">
    <source>
        <dbReference type="ARBA" id="ARBA00023026"/>
    </source>
</evidence>
<gene>
    <name evidence="15" type="primary">fnr</name>
    <name evidence="15" type="ORF">GCM10007167_17450</name>
</gene>
<dbReference type="InterPro" id="IPR018335">
    <property type="entry name" value="Tscrpt_reg_HTH_Crp-type_CS"/>
</dbReference>
<organism evidence="15 16">
    <name type="scientific">Vulcaniibacterium thermophilum</name>
    <dbReference type="NCBI Taxonomy" id="1169913"/>
    <lineage>
        <taxon>Bacteria</taxon>
        <taxon>Pseudomonadati</taxon>
        <taxon>Pseudomonadota</taxon>
        <taxon>Gammaproteobacteria</taxon>
        <taxon>Lysobacterales</taxon>
        <taxon>Lysobacteraceae</taxon>
        <taxon>Vulcaniibacterium</taxon>
    </lineage>
</organism>
<evidence type="ECO:0000256" key="10">
    <source>
        <dbReference type="ARBA" id="ARBA00023159"/>
    </source>
</evidence>
<dbReference type="CDD" id="cd00038">
    <property type="entry name" value="CAP_ED"/>
    <property type="match status" value="1"/>
</dbReference>
<keyword evidence="8" id="KW-0843">Virulence</keyword>
<evidence type="ECO:0000259" key="14">
    <source>
        <dbReference type="PROSITE" id="PS51063"/>
    </source>
</evidence>
<dbReference type="InterPro" id="IPR036388">
    <property type="entry name" value="WH-like_DNA-bd_sf"/>
</dbReference>
<keyword evidence="5" id="KW-0021">Allosteric enzyme</keyword>
<evidence type="ECO:0000256" key="2">
    <source>
        <dbReference type="ARBA" id="ARBA00011738"/>
    </source>
</evidence>
<evidence type="ECO:0000256" key="9">
    <source>
        <dbReference type="ARBA" id="ARBA00023125"/>
    </source>
</evidence>
<dbReference type="InterPro" id="IPR012318">
    <property type="entry name" value="HTH_CRP"/>
</dbReference>
<feature type="domain" description="Cyclic nucleotide-binding" evidence="13">
    <location>
        <begin position="26"/>
        <end position="110"/>
    </location>
</feature>
<dbReference type="InterPro" id="IPR018490">
    <property type="entry name" value="cNMP-bd_dom_sf"/>
</dbReference>
<dbReference type="InterPro" id="IPR036390">
    <property type="entry name" value="WH_DNA-bd_sf"/>
</dbReference>
<dbReference type="RefSeq" id="WP_146472492.1">
    <property type="nucleotide sequence ID" value="NZ_BNCF01000008.1"/>
</dbReference>
<evidence type="ECO:0000259" key="13">
    <source>
        <dbReference type="PROSITE" id="PS50042"/>
    </source>
</evidence>
<keyword evidence="9" id="KW-0238">DNA-binding</keyword>
<keyword evidence="6" id="KW-0973">c-di-GMP</keyword>
<dbReference type="Gene3D" id="2.60.120.10">
    <property type="entry name" value="Jelly Rolls"/>
    <property type="match status" value="1"/>
</dbReference>
<dbReference type="CDD" id="cd00092">
    <property type="entry name" value="HTH_CRP"/>
    <property type="match status" value="1"/>
</dbReference>
<dbReference type="PRINTS" id="PR00034">
    <property type="entry name" value="HTHCRP"/>
</dbReference>
<evidence type="ECO:0000313" key="15">
    <source>
        <dbReference type="EMBL" id="GHE35681.1"/>
    </source>
</evidence>
<dbReference type="InterPro" id="IPR050397">
    <property type="entry name" value="Env_Response_Regulators"/>
</dbReference>
<keyword evidence="4" id="KW-0678">Repressor</keyword>
<dbReference type="Proteomes" id="UP000636453">
    <property type="component" value="Unassembled WGS sequence"/>
</dbReference>
<evidence type="ECO:0000256" key="7">
    <source>
        <dbReference type="ARBA" id="ARBA00023015"/>
    </source>
</evidence>
<dbReference type="SUPFAM" id="SSF46785">
    <property type="entry name" value="Winged helix' DNA-binding domain"/>
    <property type="match status" value="1"/>
</dbReference>
<dbReference type="Pfam" id="PF13545">
    <property type="entry name" value="HTH_Crp_2"/>
    <property type="match status" value="1"/>
</dbReference>
<comment type="subcellular location">
    <subcellularLocation>
        <location evidence="1">Cytoplasm</location>
    </subcellularLocation>
</comment>
<evidence type="ECO:0000313" key="16">
    <source>
        <dbReference type="Proteomes" id="UP000636453"/>
    </source>
</evidence>
<accession>A0A919DDF2</accession>
<dbReference type="PROSITE" id="PS50042">
    <property type="entry name" value="CNMP_BINDING_3"/>
    <property type="match status" value="1"/>
</dbReference>
<comment type="caution">
    <text evidence="15">The sequence shown here is derived from an EMBL/GenBank/DDBJ whole genome shotgun (WGS) entry which is preliminary data.</text>
</comment>
<dbReference type="InterPro" id="IPR014710">
    <property type="entry name" value="RmlC-like_jellyroll"/>
</dbReference>
<dbReference type="PANTHER" id="PTHR24567">
    <property type="entry name" value="CRP FAMILY TRANSCRIPTIONAL REGULATORY PROTEIN"/>
    <property type="match status" value="1"/>
</dbReference>
<evidence type="ECO:0000256" key="5">
    <source>
        <dbReference type="ARBA" id="ARBA00022533"/>
    </source>
</evidence>
<dbReference type="InterPro" id="IPR000595">
    <property type="entry name" value="cNMP-bd_dom"/>
</dbReference>
<dbReference type="FunFam" id="1.10.10.10:FF:000028">
    <property type="entry name" value="Fumarate/nitrate reduction transcriptional regulator Fnr"/>
    <property type="match status" value="1"/>
</dbReference>
<dbReference type="PROSITE" id="PS51063">
    <property type="entry name" value="HTH_CRP_2"/>
    <property type="match status" value="1"/>
</dbReference>
<keyword evidence="10" id="KW-0010">Activator</keyword>
<dbReference type="GO" id="GO:0005829">
    <property type="term" value="C:cytosol"/>
    <property type="evidence" value="ECO:0007669"/>
    <property type="project" value="TreeGrafter"/>
</dbReference>
<dbReference type="EMBL" id="BNCF01000008">
    <property type="protein sequence ID" value="GHE35681.1"/>
    <property type="molecule type" value="Genomic_DNA"/>
</dbReference>
<feature type="domain" description="HTH crp-type" evidence="14">
    <location>
        <begin position="160"/>
        <end position="233"/>
    </location>
</feature>
<evidence type="ECO:0000256" key="12">
    <source>
        <dbReference type="ARBA" id="ARBA00031697"/>
    </source>
</evidence>
<dbReference type="PANTHER" id="PTHR24567:SF75">
    <property type="entry name" value="FUMARATE AND NITRATE REDUCTION REGULATORY PROTEIN"/>
    <property type="match status" value="1"/>
</dbReference>
<dbReference type="Gene3D" id="1.10.10.10">
    <property type="entry name" value="Winged helix-like DNA-binding domain superfamily/Winged helix DNA-binding domain"/>
    <property type="match status" value="1"/>
</dbReference>
<proteinExistence type="predicted"/>
<name>A0A919DDF2_9GAMM</name>
<dbReference type="SMART" id="SM00100">
    <property type="entry name" value="cNMP"/>
    <property type="match status" value="1"/>
</dbReference>
<keyword evidence="11" id="KW-0804">Transcription</keyword>
<dbReference type="SMART" id="SM00419">
    <property type="entry name" value="HTH_CRP"/>
    <property type="match status" value="1"/>
</dbReference>
<dbReference type="AlphaFoldDB" id="A0A919DDF2"/>
<evidence type="ECO:0000256" key="3">
    <source>
        <dbReference type="ARBA" id="ARBA00020769"/>
    </source>
</evidence>
<reference evidence="15" key="1">
    <citation type="journal article" date="2014" name="Int. J. Syst. Evol. Microbiol.">
        <title>Complete genome sequence of Corynebacterium casei LMG S-19264T (=DSM 44701T), isolated from a smear-ripened cheese.</title>
        <authorList>
            <consortium name="US DOE Joint Genome Institute (JGI-PGF)"/>
            <person name="Walter F."/>
            <person name="Albersmeier A."/>
            <person name="Kalinowski J."/>
            <person name="Ruckert C."/>
        </authorList>
    </citation>
    <scope>NUCLEOTIDE SEQUENCE</scope>
    <source>
        <strain evidence="15">KCTC 32020</strain>
    </source>
</reference>
<evidence type="ECO:0000256" key="6">
    <source>
        <dbReference type="ARBA" id="ARBA00022636"/>
    </source>
</evidence>
<dbReference type="Pfam" id="PF00027">
    <property type="entry name" value="cNMP_binding"/>
    <property type="match status" value="1"/>
</dbReference>
<reference evidence="15" key="2">
    <citation type="submission" date="2020-09" db="EMBL/GenBank/DDBJ databases">
        <authorList>
            <person name="Sun Q."/>
            <person name="Kim S."/>
        </authorList>
    </citation>
    <scope>NUCLEOTIDE SEQUENCE</scope>
    <source>
        <strain evidence="15">KCTC 32020</strain>
    </source>
</reference>
<dbReference type="GO" id="GO:0003677">
    <property type="term" value="F:DNA binding"/>
    <property type="evidence" value="ECO:0007669"/>
    <property type="project" value="UniProtKB-KW"/>
</dbReference>
<dbReference type="GO" id="GO:0003824">
    <property type="term" value="F:catalytic activity"/>
    <property type="evidence" value="ECO:0007669"/>
    <property type="project" value="UniProtKB-KW"/>
</dbReference>
<dbReference type="PROSITE" id="PS00042">
    <property type="entry name" value="HTH_CRP_1"/>
    <property type="match status" value="1"/>
</dbReference>
<evidence type="ECO:0000256" key="11">
    <source>
        <dbReference type="ARBA" id="ARBA00023163"/>
    </source>
</evidence>
<sequence length="252" mass="27583">MDRSNVIDLDGVRRRCGQLTARQLCLPAGIDPLEREHVDAIVRRRRALPAGARLYHEGDPLAHVYVAHRGAFKTVALAENGDEAILAFHLPGELIGLDALGADAHRGSAVALEDAEVCELRFDELLTAAARLPRLQQQLLRVIGQGVERDHRHVGMLLRRQAHERVAAFLHDLGERHRRLGLETRELRLPMSREDIAGFLGLALETVSRSLTRLQEDGIVAVRGRRLEVLAPARLAALAAGAEAAAGARAGR</sequence>
<evidence type="ECO:0000256" key="1">
    <source>
        <dbReference type="ARBA" id="ARBA00004496"/>
    </source>
</evidence>
<keyword evidence="7" id="KW-0805">Transcription regulation</keyword>
<dbReference type="OrthoDB" id="7643467at2"/>
<dbReference type="GO" id="GO:0003700">
    <property type="term" value="F:DNA-binding transcription factor activity"/>
    <property type="evidence" value="ECO:0007669"/>
    <property type="project" value="InterPro"/>
</dbReference>
<keyword evidence="16" id="KW-1185">Reference proteome</keyword>
<dbReference type="SUPFAM" id="SSF51206">
    <property type="entry name" value="cAMP-binding domain-like"/>
    <property type="match status" value="1"/>
</dbReference>
<comment type="subunit">
    <text evidence="2">Homodimer.</text>
</comment>
<protein>
    <recommendedName>
        <fullName evidence="3">CRP-like protein Clp</fullName>
    </recommendedName>
    <alternativeName>
        <fullName evidence="12">Catabolite activation-like protein</fullName>
    </alternativeName>
</protein>
<evidence type="ECO:0000256" key="4">
    <source>
        <dbReference type="ARBA" id="ARBA00022491"/>
    </source>
</evidence>